<dbReference type="GO" id="GO:0005768">
    <property type="term" value="C:endosome"/>
    <property type="evidence" value="ECO:0007669"/>
    <property type="project" value="TreeGrafter"/>
</dbReference>
<evidence type="ECO:0000259" key="3">
    <source>
        <dbReference type="Pfam" id="PF04840"/>
    </source>
</evidence>
<dbReference type="PANTHER" id="PTHR12811">
    <property type="entry name" value="VACUOLAR PROTEIN SORTING VPS16"/>
    <property type="match status" value="1"/>
</dbReference>
<dbReference type="InterPro" id="IPR016534">
    <property type="entry name" value="VPS16"/>
</dbReference>
<protein>
    <recommendedName>
        <fullName evidence="2">Probable vacuolar protein sorting-associated protein 16 homolog</fullName>
    </recommendedName>
</protein>
<comment type="caution">
    <text evidence="5">The sequence shown here is derived from an EMBL/GenBank/DDBJ whole genome shotgun (WGS) entry which is preliminary data.</text>
</comment>
<feature type="domain" description="Vps16 N-terminal" evidence="4">
    <location>
        <begin position="73"/>
        <end position="372"/>
    </location>
</feature>
<dbReference type="InterPro" id="IPR038132">
    <property type="entry name" value="Vps16_C_sf"/>
</dbReference>
<evidence type="ECO:0000259" key="4">
    <source>
        <dbReference type="Pfam" id="PF04841"/>
    </source>
</evidence>
<feature type="domain" description="Vps16 C-terminal" evidence="3">
    <location>
        <begin position="472"/>
        <end position="790"/>
    </location>
</feature>
<comment type="function">
    <text evidence="2">Essential for vacuolar protein sorting. Required for vacuole biogenesis, stability and to maintain vacuole morphology.</text>
</comment>
<dbReference type="PANTHER" id="PTHR12811:SF0">
    <property type="entry name" value="VACUOLAR PROTEIN SORTING-ASSOCIATED PROTEIN 16 HOMOLOG"/>
    <property type="match status" value="1"/>
</dbReference>
<accession>A0A0A8L439</accession>
<dbReference type="PIRSF" id="PIRSF007949">
    <property type="entry name" value="VPS16"/>
    <property type="match status" value="1"/>
</dbReference>
<dbReference type="Pfam" id="PF04841">
    <property type="entry name" value="Vps16_N"/>
    <property type="match status" value="1"/>
</dbReference>
<dbReference type="SUPFAM" id="SSF50978">
    <property type="entry name" value="WD40 repeat-like"/>
    <property type="match status" value="1"/>
</dbReference>
<dbReference type="InterPro" id="IPR036322">
    <property type="entry name" value="WD40_repeat_dom_sf"/>
</dbReference>
<keyword evidence="6" id="KW-1185">Reference proteome</keyword>
<comment type="similarity">
    <text evidence="1 2">Belongs to the VPS16 family.</text>
</comment>
<dbReference type="InterPro" id="IPR006926">
    <property type="entry name" value="Vps16_N"/>
</dbReference>
<keyword evidence="2" id="KW-0653">Protein transport</keyword>
<evidence type="ECO:0000313" key="5">
    <source>
        <dbReference type="EMBL" id="CDO93794.1"/>
    </source>
</evidence>
<dbReference type="Proteomes" id="UP000031516">
    <property type="component" value="Unassembled WGS sequence"/>
</dbReference>
<dbReference type="InterPro" id="IPR006925">
    <property type="entry name" value="Vps16_C"/>
</dbReference>
<dbReference type="OrthoDB" id="1792at2759"/>
<dbReference type="GO" id="GO:0042144">
    <property type="term" value="P:vacuole fusion, non-autophagic"/>
    <property type="evidence" value="ECO:0007669"/>
    <property type="project" value="TreeGrafter"/>
</dbReference>
<dbReference type="Pfam" id="PF04840">
    <property type="entry name" value="Vps16_C"/>
    <property type="match status" value="1"/>
</dbReference>
<name>A0A0A8L439_9SACH</name>
<dbReference type="GO" id="GO:0030897">
    <property type="term" value="C:HOPS complex"/>
    <property type="evidence" value="ECO:0007669"/>
    <property type="project" value="TreeGrafter"/>
</dbReference>
<evidence type="ECO:0000313" key="6">
    <source>
        <dbReference type="Proteomes" id="UP000031516"/>
    </source>
</evidence>
<dbReference type="GO" id="GO:0016197">
    <property type="term" value="P:endosomal transport"/>
    <property type="evidence" value="ECO:0007669"/>
    <property type="project" value="TreeGrafter"/>
</dbReference>
<keyword evidence="2" id="KW-0813">Transport</keyword>
<dbReference type="GO" id="GO:0003779">
    <property type="term" value="F:actin binding"/>
    <property type="evidence" value="ECO:0007669"/>
    <property type="project" value="TreeGrafter"/>
</dbReference>
<proteinExistence type="inferred from homology"/>
<organism evidence="5 6">
    <name type="scientific">Kluyveromyces dobzhanskii CBS 2104</name>
    <dbReference type="NCBI Taxonomy" id="1427455"/>
    <lineage>
        <taxon>Eukaryota</taxon>
        <taxon>Fungi</taxon>
        <taxon>Dikarya</taxon>
        <taxon>Ascomycota</taxon>
        <taxon>Saccharomycotina</taxon>
        <taxon>Saccharomycetes</taxon>
        <taxon>Saccharomycetales</taxon>
        <taxon>Saccharomycetaceae</taxon>
        <taxon>Kluyveromyces</taxon>
    </lineage>
</organism>
<dbReference type="Gene3D" id="1.10.150.780">
    <property type="entry name" value="Vps16, C-terminal region"/>
    <property type="match status" value="1"/>
</dbReference>
<dbReference type="EMBL" id="CCBQ010000027">
    <property type="protein sequence ID" value="CDO93794.1"/>
    <property type="molecule type" value="Genomic_DNA"/>
</dbReference>
<gene>
    <name evidence="5" type="ORF">KLDO_g2084</name>
</gene>
<evidence type="ECO:0000256" key="2">
    <source>
        <dbReference type="PIRNR" id="PIRNR007949"/>
    </source>
</evidence>
<sequence>MDLNPSLNWERLRSVFYRSQTLQSIGHKASSLGLSVYLTVESNKTFVYSYAEELQLTISHERLPSIHIKSVIEDDHLIIIMKDRVRVYSSLLTREFKEHSILDQDRLPVSIWDYKDGIMITTDFRIYRIYHKEQVFPNLNFSLLLKNHWFTDKSKIVLLDSSGTVLICDIQSKQLKEFSGWSGWYKGCISENGFICLVNGKLNRIIIFDEDLDKPLIDFKLDELPKSIAWCGNDLICCSFGDDEIRLIGSEKEYVSFWFTSSIISLQSVSEGLKVVTEDHIELVSKVCTHTSNIFSIGSTSPGAILLDSLNLLQNEKNSPKAIENLKIINVKKAVEECVSAAGDEIDSLWQKRLLSAASFGKDSLSSTEFDATQFVTTCSYLRALNFLKTMGIFLTLTQFISIGAEAIILKLVEICKFYESFQIIDHMKRPDLIPLVFHEWSKGKILNSTESGDDELYQVIHGRALDLGVPLQLSKIADVAYLEGRHSLARKLALDDDNLIPKVNLLLKMDEVDAAIKEANRSMNIPVIMFLLLYSKRIMSNAQFTKTLITTTRDNNVYQYFQRHDFSFLYDHYRQTDDYLALARLIWRHGKDEGQESTALLDQVSDLYRKFITNPDVKRDKATIERAKKLSLYQTDLSNKYGINFYNQTCDETLTSLIKAGQRNEVKRMVYEFKISERKFYYLKCACLAKEHRLKELHSFATDKRSPIGYLPFFKAVSKYANKKDAAVYISMLTSLTYAEKLEMYLDCKAYGEAISLASHERDAIGLKQVLNRVPQNETQLRSLAMQQLHNL</sequence>
<evidence type="ECO:0000256" key="1">
    <source>
        <dbReference type="ARBA" id="ARBA00009250"/>
    </source>
</evidence>
<dbReference type="AlphaFoldDB" id="A0A0A8L439"/>
<dbReference type="GO" id="GO:0006886">
    <property type="term" value="P:intracellular protein transport"/>
    <property type="evidence" value="ECO:0007669"/>
    <property type="project" value="InterPro"/>
</dbReference>
<reference evidence="5 6" key="1">
    <citation type="submission" date="2014-03" db="EMBL/GenBank/DDBJ databases">
        <title>The genome of Kluyveromyces dobzhanskii.</title>
        <authorList>
            <person name="Nystedt B."/>
            <person name="Astrom S."/>
        </authorList>
    </citation>
    <scope>NUCLEOTIDE SEQUENCE [LARGE SCALE GENOMIC DNA]</scope>
    <source>
        <strain evidence="5 6">CBS 2104</strain>
    </source>
</reference>